<evidence type="ECO:0000313" key="3">
    <source>
        <dbReference type="Proteomes" id="UP000203240"/>
    </source>
</evidence>
<feature type="region of interest" description="Disordered" evidence="1">
    <location>
        <begin position="161"/>
        <end position="182"/>
    </location>
</feature>
<evidence type="ECO:0000313" key="2">
    <source>
        <dbReference type="EMBL" id="AIE47734.1"/>
    </source>
</evidence>
<feature type="region of interest" description="Disordered" evidence="1">
    <location>
        <begin position="244"/>
        <end position="370"/>
    </location>
</feature>
<gene>
    <name evidence="2" type="ORF">pesp002</name>
</gene>
<feature type="compositionally biased region" description="Pro residues" evidence="1">
    <location>
        <begin position="310"/>
        <end position="321"/>
    </location>
</feature>
<evidence type="ECO:0000256" key="1">
    <source>
        <dbReference type="SAM" id="MobiDB-lite"/>
    </source>
</evidence>
<accession>A0A068LK38</accession>
<dbReference type="PRINTS" id="PR01217">
    <property type="entry name" value="PRICHEXTENSN"/>
</dbReference>
<dbReference type="GeneID" id="20003917"/>
<feature type="compositionally biased region" description="Pro residues" evidence="1">
    <location>
        <begin position="277"/>
        <end position="298"/>
    </location>
</feature>
<organism evidence="2 3">
    <name type="scientific">Peridroma alphabaculovirus</name>
    <dbReference type="NCBI Taxonomy" id="1346829"/>
    <lineage>
        <taxon>Viruses</taxon>
        <taxon>Viruses incertae sedis</taxon>
        <taxon>Naldaviricetes</taxon>
        <taxon>Lefavirales</taxon>
        <taxon>Baculoviridae</taxon>
        <taxon>Alphabaculovirus</taxon>
    </lineage>
</organism>
<dbReference type="RefSeq" id="YP_009049828.1">
    <property type="nucleotide sequence ID" value="NC_024625.1"/>
</dbReference>
<dbReference type="OrthoDB" id="13242at10239"/>
<feature type="compositionally biased region" description="Pro residues" evidence="1">
    <location>
        <begin position="244"/>
        <end position="269"/>
    </location>
</feature>
<protein>
    <submittedName>
        <fullName evidence="2">Pp78/83</fullName>
    </submittedName>
</protein>
<name>A0A068LK38_9ABAC</name>
<reference evidence="2 3" key="1">
    <citation type="journal article" date="2015" name="Genome Announc.">
        <title>A Distinct Group II Alphabaculovirus Isolated from a Peridroma Species.</title>
        <authorList>
            <person name="Rohrmann G.F."/>
            <person name="Erlandson M.A."/>
            <person name="Theilmann D.A."/>
        </authorList>
    </citation>
    <scope>NUCLEOTIDE SEQUENCE [LARGE SCALE GENOMIC DNA]</scope>
    <source>
        <strain evidence="2">GR_167</strain>
    </source>
</reference>
<proteinExistence type="predicted"/>
<dbReference type="EMBL" id="KM009991">
    <property type="protein sequence ID" value="AIE47734.1"/>
    <property type="molecule type" value="Genomic_DNA"/>
</dbReference>
<keyword evidence="3" id="KW-1185">Reference proteome</keyword>
<dbReference type="Proteomes" id="UP000203240">
    <property type="component" value="Segment"/>
</dbReference>
<sequence>MAATQSVYEYFENPENNAVDLIPRLTKPVSTELYDAVCYRGEDDEGIVLNSRTLLELLQLSMSIYRNEVNVRVDAPPPVQVPAALSAKITQLENMVRRINDGSRFKPALRDLLERIVNENSVHGMTALFKTFLDMYKLYQDEESSLDHLFQEIVTLEQPAATPPLVAPPKKDTLAPLPPSASYAGETNMGSVVSAPAVNGHALPQQTAVLPQPPTESAVPVPPPIAPVPPPIPPPPVAAPLIPPPSVMPPPPPPPPSNVPPPPPPPPMPALITTPNSAPPPPPMPEGFAPPPPPPPQVSAPTSPSKARATPPPKAGSPPPLDFAAELRMALQKKVLSPTKRPRLESLLEDDVASSNSKLAKPKPQRAPSTMSIVEVLGEAMTNRRLAVAESSSATEPNDEGDNDWLVPQERLAQLKNTYNDLAKKISQLPMEPSAVVSSLSGNIAHVLSKKQVTIDDADLLQTYLEQLDKRLKDFTTI</sequence>